<dbReference type="eggNOG" id="KOG2145">
    <property type="taxonomic scope" value="Eukaryota"/>
</dbReference>
<comment type="similarity">
    <text evidence="1 10">Belongs to the class-I aminoacyl-tRNA synthetase family.</text>
</comment>
<dbReference type="InterPro" id="IPR001412">
    <property type="entry name" value="aa-tRNA-synth_I_CS"/>
</dbReference>
<dbReference type="Gene3D" id="3.40.50.620">
    <property type="entry name" value="HUPs"/>
    <property type="match status" value="1"/>
</dbReference>
<sequence length="393" mass="45278">MSRKLADATDGAAKMTDERLINDFGAKPLDDAILARWEKVTGKKPHPFMKRGLYFCHRELEQILDAKEKGKQVYIYTGRGPSSDALHLGHITSFIINKYIQDALDCWFIIQITDDEKFMRDNDLSWETIHKYTEANIRDIIAQGYDPERTFIMRESKWFNICQPFLGELSRYMSLHTIQSIFGFTEEHSAGYVLFPVRQIAPAFPQYFPGVFKDPKKTYCLIPCGREQDPYFRFAREVAGKMKVNRVSTIYGRFIPALQGDQKMTASKNSTAIYLTDTPEMIREKIFNYAYTSYNEDEQGADLTTDVCFKYLEAFLDDDDKLEEARRRYGKGGQLKEGETRMTVNDVKELLTKVLTDLVVTHQQRKAAITPELVAKYEEIKKAPIPTPPANAQ</sequence>
<dbReference type="PRINTS" id="PR01039">
    <property type="entry name" value="TRNASYNTHTRP"/>
</dbReference>
<name>A2FUT1_TRIV3</name>
<dbReference type="KEGG" id="tva:4749038"/>
<dbReference type="VEuPathDB" id="TrichDB:TVAGG3_0927620"/>
<dbReference type="GO" id="GO:0006436">
    <property type="term" value="P:tryptophanyl-tRNA aminoacylation"/>
    <property type="evidence" value="ECO:0000318"/>
    <property type="project" value="GO_Central"/>
</dbReference>
<keyword evidence="5 10" id="KW-0547">Nucleotide-binding</keyword>
<evidence type="ECO:0000256" key="3">
    <source>
        <dbReference type="ARBA" id="ARBA00022490"/>
    </source>
</evidence>
<keyword evidence="12" id="KW-1185">Reference proteome</keyword>
<dbReference type="GO" id="GO:0004830">
    <property type="term" value="F:tryptophan-tRNA ligase activity"/>
    <property type="evidence" value="ECO:0000318"/>
    <property type="project" value="GO_Central"/>
</dbReference>
<dbReference type="STRING" id="5722.A2FUT1"/>
<dbReference type="FunCoup" id="A2FUT1">
    <property type="interactions" value="1065"/>
</dbReference>
<reference evidence="11" key="2">
    <citation type="journal article" date="2007" name="Science">
        <title>Draft genome sequence of the sexually transmitted pathogen Trichomonas vaginalis.</title>
        <authorList>
            <person name="Carlton J.M."/>
            <person name="Hirt R.P."/>
            <person name="Silva J.C."/>
            <person name="Delcher A.L."/>
            <person name="Schatz M."/>
            <person name="Zhao Q."/>
            <person name="Wortman J.R."/>
            <person name="Bidwell S.L."/>
            <person name="Alsmark U.C.M."/>
            <person name="Besteiro S."/>
            <person name="Sicheritz-Ponten T."/>
            <person name="Noel C.J."/>
            <person name="Dacks J.B."/>
            <person name="Foster P.G."/>
            <person name="Simillion C."/>
            <person name="Van de Peer Y."/>
            <person name="Miranda-Saavedra D."/>
            <person name="Barton G.J."/>
            <person name="Westrop G.D."/>
            <person name="Mueller S."/>
            <person name="Dessi D."/>
            <person name="Fiori P.L."/>
            <person name="Ren Q."/>
            <person name="Paulsen I."/>
            <person name="Zhang H."/>
            <person name="Bastida-Corcuera F.D."/>
            <person name="Simoes-Barbosa A."/>
            <person name="Brown M.T."/>
            <person name="Hayes R.D."/>
            <person name="Mukherjee M."/>
            <person name="Okumura C.Y."/>
            <person name="Schneider R."/>
            <person name="Smith A.J."/>
            <person name="Vanacova S."/>
            <person name="Villalvazo M."/>
            <person name="Haas B.J."/>
            <person name="Pertea M."/>
            <person name="Feldblyum T.V."/>
            <person name="Utterback T.R."/>
            <person name="Shu C.L."/>
            <person name="Osoegawa K."/>
            <person name="de Jong P.J."/>
            <person name="Hrdy I."/>
            <person name="Horvathova L."/>
            <person name="Zubacova Z."/>
            <person name="Dolezal P."/>
            <person name="Malik S.B."/>
            <person name="Logsdon J.M. Jr."/>
            <person name="Henze K."/>
            <person name="Gupta A."/>
            <person name="Wang C.C."/>
            <person name="Dunne R.L."/>
            <person name="Upcroft J.A."/>
            <person name="Upcroft P."/>
            <person name="White O."/>
            <person name="Salzberg S.L."/>
            <person name="Tang P."/>
            <person name="Chiu C.-H."/>
            <person name="Lee Y.-S."/>
            <person name="Embley T.M."/>
            <person name="Coombs G.H."/>
            <person name="Mottram J.C."/>
            <person name="Tachezy J."/>
            <person name="Fraser-Liggett C.M."/>
            <person name="Johnson P.J."/>
        </authorList>
    </citation>
    <scope>NUCLEOTIDE SEQUENCE [LARGE SCALE GENOMIC DNA]</scope>
    <source>
        <strain evidence="11">G3</strain>
    </source>
</reference>
<dbReference type="Gene3D" id="1.10.240.10">
    <property type="entry name" value="Tyrosyl-Transfer RNA Synthetase"/>
    <property type="match status" value="1"/>
</dbReference>
<dbReference type="EMBL" id="DS114042">
    <property type="protein sequence ID" value="EAX91345.1"/>
    <property type="molecule type" value="Genomic_DNA"/>
</dbReference>
<keyword evidence="8 10" id="KW-0030">Aminoacyl-tRNA synthetase</keyword>
<dbReference type="VEuPathDB" id="TrichDB:TVAG_296770"/>
<dbReference type="GO" id="GO:0005524">
    <property type="term" value="F:ATP binding"/>
    <property type="evidence" value="ECO:0007669"/>
    <property type="project" value="UniProtKB-KW"/>
</dbReference>
<dbReference type="PANTHER" id="PTHR10055">
    <property type="entry name" value="TRYPTOPHANYL-TRNA SYNTHETASE"/>
    <property type="match status" value="1"/>
</dbReference>
<accession>A2FUT1</accession>
<dbReference type="PROSITE" id="PS00178">
    <property type="entry name" value="AA_TRNA_LIGASE_I"/>
    <property type="match status" value="1"/>
</dbReference>
<evidence type="ECO:0000256" key="6">
    <source>
        <dbReference type="ARBA" id="ARBA00022840"/>
    </source>
</evidence>
<dbReference type="AlphaFoldDB" id="A2FUT1"/>
<dbReference type="OrthoDB" id="10261385at2759"/>
<protein>
    <recommendedName>
        <fullName evidence="2">tryptophan--tRNA ligase</fullName>
        <ecNumber evidence="2">6.1.1.2</ecNumber>
    </recommendedName>
    <alternativeName>
        <fullName evidence="9">Tryptophanyl-tRNA synthetase</fullName>
    </alternativeName>
</protein>
<evidence type="ECO:0000313" key="11">
    <source>
        <dbReference type="EMBL" id="EAX91345.1"/>
    </source>
</evidence>
<dbReference type="Proteomes" id="UP000001542">
    <property type="component" value="Unassembled WGS sequence"/>
</dbReference>
<evidence type="ECO:0000256" key="8">
    <source>
        <dbReference type="ARBA" id="ARBA00023146"/>
    </source>
</evidence>
<evidence type="ECO:0000256" key="9">
    <source>
        <dbReference type="ARBA" id="ARBA00030268"/>
    </source>
</evidence>
<evidence type="ECO:0000256" key="10">
    <source>
        <dbReference type="RuleBase" id="RU363036"/>
    </source>
</evidence>
<dbReference type="RefSeq" id="XP_001304275.1">
    <property type="nucleotide sequence ID" value="XM_001304274.1"/>
</dbReference>
<dbReference type="SUPFAM" id="SSF52374">
    <property type="entry name" value="Nucleotidylyl transferase"/>
    <property type="match status" value="1"/>
</dbReference>
<dbReference type="EC" id="6.1.1.2" evidence="2"/>
<keyword evidence="7 10" id="KW-0648">Protein biosynthesis</keyword>
<keyword evidence="6 10" id="KW-0067">ATP-binding</keyword>
<evidence type="ECO:0000256" key="5">
    <source>
        <dbReference type="ARBA" id="ARBA00022741"/>
    </source>
</evidence>
<evidence type="ECO:0000256" key="4">
    <source>
        <dbReference type="ARBA" id="ARBA00022598"/>
    </source>
</evidence>
<dbReference type="FunFam" id="3.40.50.620:FF:000207">
    <property type="entry name" value="Tryptophan--tRNA ligase"/>
    <property type="match status" value="1"/>
</dbReference>
<dbReference type="Pfam" id="PF00579">
    <property type="entry name" value="tRNA-synt_1b"/>
    <property type="match status" value="1"/>
</dbReference>
<organism evidence="11 12">
    <name type="scientific">Trichomonas vaginalis (strain ATCC PRA-98 / G3)</name>
    <dbReference type="NCBI Taxonomy" id="412133"/>
    <lineage>
        <taxon>Eukaryota</taxon>
        <taxon>Metamonada</taxon>
        <taxon>Parabasalia</taxon>
        <taxon>Trichomonadida</taxon>
        <taxon>Trichomonadidae</taxon>
        <taxon>Trichomonas</taxon>
    </lineage>
</organism>
<keyword evidence="4 10" id="KW-0436">Ligase</keyword>
<dbReference type="InterPro" id="IPR002305">
    <property type="entry name" value="aa-tRNA-synth_Ic"/>
</dbReference>
<proteinExistence type="inferred from homology"/>
<evidence type="ECO:0000256" key="1">
    <source>
        <dbReference type="ARBA" id="ARBA00005594"/>
    </source>
</evidence>
<dbReference type="InterPro" id="IPR002306">
    <property type="entry name" value="Trp-tRNA-ligase"/>
</dbReference>
<gene>
    <name evidence="11" type="ORF">TVAG_296770</name>
</gene>
<dbReference type="SMR" id="A2FUT1"/>
<reference evidence="11" key="1">
    <citation type="submission" date="2006-10" db="EMBL/GenBank/DDBJ databases">
        <authorList>
            <person name="Amadeo P."/>
            <person name="Zhao Q."/>
            <person name="Wortman J."/>
            <person name="Fraser-Liggett C."/>
            <person name="Carlton J."/>
        </authorList>
    </citation>
    <scope>NUCLEOTIDE SEQUENCE</scope>
    <source>
        <strain evidence="11">G3</strain>
    </source>
</reference>
<evidence type="ECO:0000256" key="7">
    <source>
        <dbReference type="ARBA" id="ARBA00022917"/>
    </source>
</evidence>
<keyword evidence="3" id="KW-0963">Cytoplasm</keyword>
<evidence type="ECO:0000256" key="2">
    <source>
        <dbReference type="ARBA" id="ARBA00013161"/>
    </source>
</evidence>
<dbReference type="OMA" id="AHRMKNP"/>
<dbReference type="PANTHER" id="PTHR10055:SF1">
    <property type="entry name" value="TRYPTOPHAN--TRNA LIGASE, CYTOPLASMIC"/>
    <property type="match status" value="1"/>
</dbReference>
<dbReference type="GO" id="GO:0005737">
    <property type="term" value="C:cytoplasm"/>
    <property type="evidence" value="ECO:0000318"/>
    <property type="project" value="GO_Central"/>
</dbReference>
<evidence type="ECO:0000313" key="12">
    <source>
        <dbReference type="Proteomes" id="UP000001542"/>
    </source>
</evidence>
<dbReference type="InParanoid" id="A2FUT1"/>
<dbReference type="InterPro" id="IPR014729">
    <property type="entry name" value="Rossmann-like_a/b/a_fold"/>
</dbReference>